<dbReference type="Proteomes" id="UP001060085">
    <property type="component" value="Linkage Group LG04"/>
</dbReference>
<protein>
    <submittedName>
        <fullName evidence="1">Uncharacterized protein</fullName>
    </submittedName>
</protein>
<gene>
    <name evidence="1" type="ORF">M9H77_16705</name>
</gene>
<sequence length="224" mass="26474">MVYNWSNSSWKRIEVKSKQEDYQSKLTRDMHNFYHGFGNGFNAYGGNNHGIRNLTSRRHVGAEFSKLNELRQATIEVEESDVLHVKEELSNVEHCDFMNGMNNVKEEYIEIQEKERVEEKQRLVERSCIFDSFSTLSKESELLQCLKEKESDLEKSERKVREKEEQREKKIVVFEKSEELNFYANETNSFFASNPYVCRILKILPMMEMESLLTSPSRPKTSFL</sequence>
<evidence type="ECO:0000313" key="2">
    <source>
        <dbReference type="Proteomes" id="UP001060085"/>
    </source>
</evidence>
<proteinExistence type="predicted"/>
<evidence type="ECO:0000313" key="1">
    <source>
        <dbReference type="EMBL" id="KAI5666852.1"/>
    </source>
</evidence>
<name>A0ACC0B2H1_CATRO</name>
<keyword evidence="2" id="KW-1185">Reference proteome</keyword>
<dbReference type="EMBL" id="CM044704">
    <property type="protein sequence ID" value="KAI5666852.1"/>
    <property type="molecule type" value="Genomic_DNA"/>
</dbReference>
<comment type="caution">
    <text evidence="1">The sequence shown here is derived from an EMBL/GenBank/DDBJ whole genome shotgun (WGS) entry which is preliminary data.</text>
</comment>
<organism evidence="1 2">
    <name type="scientific">Catharanthus roseus</name>
    <name type="common">Madagascar periwinkle</name>
    <name type="synonym">Vinca rosea</name>
    <dbReference type="NCBI Taxonomy" id="4058"/>
    <lineage>
        <taxon>Eukaryota</taxon>
        <taxon>Viridiplantae</taxon>
        <taxon>Streptophyta</taxon>
        <taxon>Embryophyta</taxon>
        <taxon>Tracheophyta</taxon>
        <taxon>Spermatophyta</taxon>
        <taxon>Magnoliopsida</taxon>
        <taxon>eudicotyledons</taxon>
        <taxon>Gunneridae</taxon>
        <taxon>Pentapetalae</taxon>
        <taxon>asterids</taxon>
        <taxon>lamiids</taxon>
        <taxon>Gentianales</taxon>
        <taxon>Apocynaceae</taxon>
        <taxon>Rauvolfioideae</taxon>
        <taxon>Vinceae</taxon>
        <taxon>Catharanthinae</taxon>
        <taxon>Catharanthus</taxon>
    </lineage>
</organism>
<reference evidence="2" key="1">
    <citation type="journal article" date="2023" name="Nat. Plants">
        <title>Single-cell RNA sequencing provides a high-resolution roadmap for understanding the multicellular compartmentation of specialized metabolism.</title>
        <authorList>
            <person name="Sun S."/>
            <person name="Shen X."/>
            <person name="Li Y."/>
            <person name="Li Y."/>
            <person name="Wang S."/>
            <person name="Li R."/>
            <person name="Zhang H."/>
            <person name="Shen G."/>
            <person name="Guo B."/>
            <person name="Wei J."/>
            <person name="Xu J."/>
            <person name="St-Pierre B."/>
            <person name="Chen S."/>
            <person name="Sun C."/>
        </authorList>
    </citation>
    <scope>NUCLEOTIDE SEQUENCE [LARGE SCALE GENOMIC DNA]</scope>
</reference>
<accession>A0ACC0B2H1</accession>